<keyword evidence="3" id="KW-0812">Transmembrane</keyword>
<dbReference type="EMBL" id="JYVU01000094">
    <property type="protein sequence ID" value="KTZ04320.1"/>
    <property type="molecule type" value="Genomic_DNA"/>
</dbReference>
<dbReference type="Proteomes" id="UP000054461">
    <property type="component" value="Unassembled WGS sequence"/>
</dbReference>
<evidence type="ECO:0000313" key="26">
    <source>
        <dbReference type="Proteomes" id="UP000054461"/>
    </source>
</evidence>
<evidence type="ECO:0000313" key="10">
    <source>
        <dbReference type="EMBL" id="EBW5462879.1"/>
    </source>
</evidence>
<dbReference type="EMBL" id="AAIKGB010000006">
    <property type="protein sequence ID" value="ECF1543074.1"/>
    <property type="molecule type" value="Genomic_DNA"/>
</dbReference>
<dbReference type="EMBL" id="CP011428">
    <property type="protein sequence ID" value="AKH06861.1"/>
    <property type="molecule type" value="Genomic_DNA"/>
</dbReference>
<evidence type="ECO:0000313" key="22">
    <source>
        <dbReference type="EMBL" id="KTZ04320.1"/>
    </source>
</evidence>
<evidence type="ECO:0000313" key="21">
    <source>
        <dbReference type="EMBL" id="HAD6056032.1"/>
    </source>
</evidence>
<gene>
    <name evidence="7" type="primary">pagC</name>
    <name evidence="16" type="ORF">AAB27_00035</name>
    <name evidence="23" type="ORF">AU613_01370</name>
    <name evidence="18" type="ORF">AVC05_11395</name>
    <name evidence="15" type="ORF">B1P38_02360</name>
    <name evidence="13" type="ORF">CE70_03860</name>
    <name evidence="19" type="ORF">CFF59_00005</name>
    <name evidence="22" type="ORF">DD95_23830</name>
    <name evidence="8" type="ORF">DMO92_08695</name>
    <name evidence="9" type="ORF">DPF41_03065</name>
    <name evidence="10" type="ORF">DPS76_10555</name>
    <name evidence="24" type="ORF">DRM14_06285</name>
    <name evidence="11" type="ORF">DU071_03325</name>
    <name evidence="14" type="ORF">E0935_07445</name>
    <name evidence="12" type="ORF">EER35_07515</name>
    <name evidence="17" type="ORF">F3R12_02680</name>
    <name evidence="21" type="ORF">G1Q03_02740</name>
    <name evidence="20" type="ORF">GB466_09710</name>
    <name evidence="7" type="ORF">SE14_01309</name>
</gene>
<dbReference type="Proteomes" id="UP000885385">
    <property type="component" value="Unassembled WGS sequence"/>
</dbReference>
<dbReference type="PRINTS" id="PR00316">
    <property type="entry name" value="ENTEROVIROMP"/>
</dbReference>
<dbReference type="SMR" id="A0A0D6GGC1"/>
<evidence type="ECO:0000313" key="15">
    <source>
        <dbReference type="EMBL" id="ECU8352469.1"/>
    </source>
</evidence>
<dbReference type="EMBL" id="AAHRYM010000007">
    <property type="protein sequence ID" value="EBZ6920835.1"/>
    <property type="molecule type" value="Genomic_DNA"/>
</dbReference>
<evidence type="ECO:0000313" key="12">
    <source>
        <dbReference type="EMBL" id="EBZ6920835.1"/>
    </source>
</evidence>
<dbReference type="Proteomes" id="UP000338496">
    <property type="component" value="Unassembled WGS sequence"/>
</dbReference>
<evidence type="ECO:0000313" key="14">
    <source>
        <dbReference type="EMBL" id="ECF1543074.1"/>
    </source>
</evidence>
<dbReference type="EMBL" id="RVDJ01000004">
    <property type="protein sequence ID" value="MLP84933.1"/>
    <property type="molecule type" value="Genomic_DNA"/>
</dbReference>
<dbReference type="EMBL" id="AAHIDF010000003">
    <property type="protein sequence ID" value="EBW3627086.1"/>
    <property type="molecule type" value="Genomic_DNA"/>
</dbReference>
<evidence type="ECO:0000313" key="24">
    <source>
        <dbReference type="EMBL" id="MLP84933.1"/>
    </source>
</evidence>
<evidence type="ECO:0000313" key="18">
    <source>
        <dbReference type="EMBL" id="ECY5341841.1"/>
    </source>
</evidence>
<accession>A0A0D6GGC1</accession>
<dbReference type="EMBL" id="AAHIPE010000009">
    <property type="protein sequence ID" value="EBW5462879.1"/>
    <property type="molecule type" value="Genomic_DNA"/>
</dbReference>
<dbReference type="EMBL" id="AAMLUT010000001">
    <property type="protein sequence ID" value="EDI6663658.1"/>
    <property type="molecule type" value="Genomic_DNA"/>
</dbReference>
<dbReference type="EMBL" id="AAKVET010000001">
    <property type="protein sequence ID" value="ECW0638781.1"/>
    <property type="molecule type" value="Genomic_DNA"/>
</dbReference>
<dbReference type="Proteomes" id="UP000839905">
    <property type="component" value="Unassembled WGS sequence"/>
</dbReference>
<dbReference type="InterPro" id="IPR011250">
    <property type="entry name" value="OMP/PagP_B-barrel"/>
</dbReference>
<feature type="chain" id="PRO_5043119558" evidence="6">
    <location>
        <begin position="24"/>
        <end position="185"/>
    </location>
</feature>
<dbReference type="GO" id="GO:0016020">
    <property type="term" value="C:membrane"/>
    <property type="evidence" value="ECO:0007669"/>
    <property type="project" value="UniProtKB-SubCell"/>
</dbReference>
<dbReference type="PROSITE" id="PS00694">
    <property type="entry name" value="ENT_VIR_OMP_1"/>
    <property type="match status" value="1"/>
</dbReference>
<reference evidence="19" key="4">
    <citation type="submission" date="2018-07" db="EMBL/GenBank/DDBJ databases">
        <authorList>
            <consortium name="PulseNet: The National Subtyping Network for Foodborne Disease Surveillance"/>
            <person name="Tarr C.L."/>
            <person name="Trees E."/>
            <person name="Katz L.S."/>
            <person name="Carleton-Romer H.A."/>
            <person name="Stroika S."/>
            <person name="Kucerova Z."/>
            <person name="Roache K.F."/>
            <person name="Sabol A.L."/>
            <person name="Besser J."/>
            <person name="Gerner-Smidt P."/>
        </authorList>
    </citation>
    <scope>NUCLEOTIDE SEQUENCE [LARGE SCALE GENOMIC DNA]</scope>
    <source>
        <strain evidence="15">PNUSAS008736</strain>
        <strain evidence="19">PNUSAS016739</strain>
    </source>
</reference>
<evidence type="ECO:0000313" key="19">
    <source>
        <dbReference type="EMBL" id="EDI6663658.1"/>
    </source>
</evidence>
<evidence type="ECO:0000256" key="5">
    <source>
        <dbReference type="ARBA" id="ARBA00023136"/>
    </source>
</evidence>
<reference evidence="17" key="7">
    <citation type="submission" date="2019-09" db="EMBL/GenBank/DDBJ databases">
        <authorList>
            <consortium name="GenomeTrakr network: Whole genome sequencing for foodborne pathogen traceback"/>
        </authorList>
    </citation>
    <scope>NUCLEOTIDE SEQUENCE [LARGE SCALE GENOMIC DNA]</scope>
    <source>
        <strain evidence="17">AUSMDU00020735</strain>
        <strain evidence="13 27">VA_WGS-00080</strain>
    </source>
</reference>
<reference evidence="12" key="5">
    <citation type="submission" date="2018-11" db="EMBL/GenBank/DDBJ databases">
        <authorList>
            <person name="Ashton P.M."/>
            <person name="Dallman T."/>
            <person name="Nair S."/>
            <person name="De Pinna E."/>
            <person name="Peters T."/>
            <person name="Grant K."/>
        </authorList>
    </citation>
    <scope>NUCLEOTIDE SEQUENCE [LARGE SCALE GENOMIC DNA]</scope>
    <source>
        <strain evidence="9">231108</strain>
        <strain evidence="14">265852</strain>
        <strain evidence="23">29290</strain>
        <strain evidence="11">356083</strain>
        <strain evidence="10">422529</strain>
        <strain evidence="24">425567</strain>
        <strain evidence="18">43916</strain>
        <strain evidence="8">488670</strain>
        <strain evidence="12">632340</strain>
        <strain evidence="16">86846</strain>
    </source>
</reference>
<reference evidence="21" key="3">
    <citation type="journal article" date="2018" name="Genome Biol.">
        <title>SKESA: strategic k-mer extension for scrupulous assemblies.</title>
        <authorList>
            <person name="Souvorov A."/>
            <person name="Agarwala R."/>
            <person name="Lipman D.J."/>
        </authorList>
    </citation>
    <scope>NUCLEOTIDE SEQUENCE</scope>
    <source>
        <strain evidence="20">Salmonella enterica</strain>
        <strain evidence="21">Typhimurium</strain>
    </source>
</reference>
<dbReference type="Proteomes" id="UP000839915">
    <property type="component" value="Unassembled WGS sequence"/>
</dbReference>
<accession>A0A0M2ITJ9</accession>
<dbReference type="eggNOG" id="COG3637">
    <property type="taxonomic scope" value="Bacteria"/>
</dbReference>
<keyword evidence="5" id="KW-0472">Membrane</keyword>
<evidence type="ECO:0000313" key="8">
    <source>
        <dbReference type="EMBL" id="EBU9272141.1"/>
    </source>
</evidence>
<dbReference type="EMBL" id="AAHDPU010000006">
    <property type="protein sequence ID" value="EBU9272141.1"/>
    <property type="molecule type" value="Genomic_DNA"/>
</dbReference>
<dbReference type="AlphaFoldDB" id="A0A0D6GGC1"/>
<organism evidence="21">
    <name type="scientific">Salmonella typhimurium</name>
    <dbReference type="NCBI Taxonomy" id="90371"/>
    <lineage>
        <taxon>Bacteria</taxon>
        <taxon>Pseudomonadati</taxon>
        <taxon>Pseudomonadota</taxon>
        <taxon>Gammaproteobacteria</taxon>
        <taxon>Enterobacterales</taxon>
        <taxon>Enterobacteriaceae</taxon>
        <taxon>Salmonella</taxon>
    </lineage>
</organism>
<dbReference type="Proteomes" id="UP000839909">
    <property type="component" value="Unassembled WGS sequence"/>
</dbReference>
<feature type="signal peptide" evidence="6">
    <location>
        <begin position="1"/>
        <end position="23"/>
    </location>
</feature>
<comment type="subcellular location">
    <subcellularLocation>
        <location evidence="1">Membrane</location>
        <topology evidence="1">Multi-pass membrane protein</topology>
    </subcellularLocation>
</comment>
<dbReference type="InterPro" id="IPR000758">
    <property type="entry name" value="Enterovir_OMP"/>
</dbReference>
<dbReference type="Proteomes" id="UP000839616">
    <property type="component" value="Unassembled WGS sequence"/>
</dbReference>
<reference evidence="22 26" key="1">
    <citation type="submission" date="2014-09" db="EMBL/GenBank/DDBJ databases">
        <title>Salmonella Genotype and Phenotype Association.</title>
        <authorList>
            <person name="Chen Y."/>
            <person name="Folster J."/>
            <person name="Ayers S."/>
            <person name="Kabera C."/>
            <person name="Li C."/>
            <person name="Mukherjee S."/>
            <person name="Lam C."/>
            <person name="Zhao S."/>
            <person name="McDermott P."/>
        </authorList>
    </citation>
    <scope>NUCLEOTIDE SEQUENCE [LARGE SCALE GENOMIC DNA]</scope>
    <source>
        <strain evidence="22 26">CVM N32045</strain>
    </source>
</reference>
<dbReference type="RefSeq" id="WP_000789471.1">
    <property type="nucleotide sequence ID" value="NZ_AP023291.1"/>
</dbReference>
<dbReference type="Proteomes" id="UP000034636">
    <property type="component" value="Chromosome"/>
</dbReference>
<dbReference type="EMBL" id="AAKUOT010000001">
    <property type="protein sequence ID" value="ECV8759281.1"/>
    <property type="molecule type" value="Genomic_DNA"/>
</dbReference>
<evidence type="ECO:0000256" key="4">
    <source>
        <dbReference type="ARBA" id="ARBA00022729"/>
    </source>
</evidence>
<accession>A0A0F7J5L8</accession>
<protein>
    <submittedName>
        <fullName evidence="7 21 22">Membrane protein</fullName>
    </submittedName>
</protein>
<dbReference type="EMBL" id="AAIGQE010000002">
    <property type="protein sequence ID" value="ECE0294337.1"/>
    <property type="molecule type" value="Genomic_DNA"/>
</dbReference>
<dbReference type="Proteomes" id="UP000839911">
    <property type="component" value="Unassembled WGS sequence"/>
</dbReference>
<dbReference type="EMBL" id="AALDNI010000021">
    <property type="protein sequence ID" value="ECY5341841.1"/>
    <property type="molecule type" value="Genomic_DNA"/>
</dbReference>
<dbReference type="Proteomes" id="UP000839907">
    <property type="component" value="Unassembled WGS sequence"/>
</dbReference>
<evidence type="ECO:0000313" key="17">
    <source>
        <dbReference type="EMBL" id="ECW0638781.1"/>
    </source>
</evidence>
<reference evidence="7 25" key="2">
    <citation type="journal article" date="2015" name="Genome Announc.">
        <title>Complete Genome Sequencing of a Multidrug-Resistant and Human-Invasive Salmonella enterica Serovar Typhimurium Strain of the Emerging Sequence Type 213 Genotype.</title>
        <authorList>
            <person name="Calva E."/>
            <person name="Silva C."/>
            <person name="Zaidi M.B."/>
            <person name="Sanchez-Flores A."/>
            <person name="Estrada K."/>
            <person name="Silva G.G."/>
            <person name="Soto-Jimenez L.M."/>
            <person name="Wiesner M."/>
            <person name="Fernandez-Mora M."/>
            <person name="Edwards R.A."/>
            <person name="Vinuesa P."/>
        </authorList>
    </citation>
    <scope>NUCLEOTIDE SEQUENCE [LARGE SCALE GENOMIC DNA]</scope>
    <source>
        <strain evidence="7 25">YU39</strain>
    </source>
</reference>
<dbReference type="OMA" id="NIRGVNA"/>
<evidence type="ECO:0000313" key="20">
    <source>
        <dbReference type="EMBL" id="HAB0970844.1"/>
    </source>
</evidence>
<evidence type="ECO:0000313" key="16">
    <source>
        <dbReference type="EMBL" id="ECV8759281.1"/>
    </source>
</evidence>
<proteinExistence type="predicted"/>
<dbReference type="PATRIC" id="fig|59201.124.peg.884"/>
<keyword evidence="4 6" id="KW-0732">Signal</keyword>
<keyword evidence="2" id="KW-1134">Transmembrane beta strand</keyword>
<dbReference type="PANTHER" id="PTHR35892">
    <property type="entry name" value="OUTER MEMBRANE PROTEIN PAGN-RELATED"/>
    <property type="match status" value="1"/>
</dbReference>
<evidence type="ECO:0000256" key="2">
    <source>
        <dbReference type="ARBA" id="ARBA00022452"/>
    </source>
</evidence>
<dbReference type="GO" id="GO:0044384">
    <property type="term" value="C:host outer membrane"/>
    <property type="evidence" value="ECO:0007669"/>
    <property type="project" value="InterPro"/>
</dbReference>
<dbReference type="Proteomes" id="UP000839581">
    <property type="component" value="Unassembled WGS sequence"/>
</dbReference>
<dbReference type="Gene3D" id="2.40.160.20">
    <property type="match status" value="1"/>
</dbReference>
<evidence type="ECO:0000313" key="9">
    <source>
        <dbReference type="EMBL" id="EBW3627086.1"/>
    </source>
</evidence>
<dbReference type="InterPro" id="IPR051723">
    <property type="entry name" value="Bact_OM_Invasion-Related"/>
</dbReference>
<dbReference type="PANTHER" id="PTHR35892:SF2">
    <property type="entry name" value="OUTER MEMBRANE PROTEIN PAGN"/>
    <property type="match status" value="1"/>
</dbReference>
<reference evidence="21" key="6">
    <citation type="submission" date="2019-01" db="EMBL/GenBank/DDBJ databases">
        <authorList>
            <consortium name="NCBI Pathogen Detection Project"/>
        </authorList>
    </citation>
    <scope>NUCLEOTIDE SEQUENCE</scope>
    <source>
        <strain evidence="20">Salmonella enterica</strain>
        <strain evidence="21">Typhimurium</strain>
    </source>
</reference>
<dbReference type="EMBL" id="AAKRET010000001">
    <property type="protein sequence ID" value="ECU8352469.1"/>
    <property type="molecule type" value="Genomic_DNA"/>
</dbReference>
<dbReference type="Proteomes" id="UP000839595">
    <property type="component" value="Unassembled WGS sequence"/>
</dbReference>
<name>A0A0D6GGC1_SALTM</name>
<dbReference type="Proteomes" id="UP000839617">
    <property type="component" value="Unassembled WGS sequence"/>
</dbReference>
<evidence type="ECO:0000256" key="1">
    <source>
        <dbReference type="ARBA" id="ARBA00004141"/>
    </source>
</evidence>
<dbReference type="EMBL" id="DAAFPQ010000005">
    <property type="protein sequence ID" value="HAB0970844.1"/>
    <property type="molecule type" value="Genomic_DNA"/>
</dbReference>
<evidence type="ECO:0000313" key="27">
    <source>
        <dbReference type="Proteomes" id="UP000338496"/>
    </source>
</evidence>
<dbReference type="Proteomes" id="UP000885258">
    <property type="component" value="Unassembled WGS sequence"/>
</dbReference>
<evidence type="ECO:0000313" key="7">
    <source>
        <dbReference type="EMBL" id="AKH06861.1"/>
    </source>
</evidence>
<dbReference type="Proteomes" id="UP000839908">
    <property type="component" value="Unassembled WGS sequence"/>
</dbReference>
<evidence type="ECO:0000256" key="6">
    <source>
        <dbReference type="SAM" id="SignalP"/>
    </source>
</evidence>
<dbReference type="Pfam" id="PF06316">
    <property type="entry name" value="Ail_Lom"/>
    <property type="match status" value="1"/>
</dbReference>
<dbReference type="EMBL" id="RSUA01000002">
    <property type="protein sequence ID" value="MIT47549.1"/>
    <property type="molecule type" value="Genomic_DNA"/>
</dbReference>
<sequence length="185" mass="20184">MKNIILSTLVITTSVLVVNVAQADTNAFSVGYAQSKVQDFKNIRGVNVKYRYEDDSPVSFISSLSYLYGDRQASGSVEPEGIHYHDKFEVKYGSLMVGPAYRLSDNFSLYALAGVGTVKATFKEHSTQDGDSFSNKISSRKTGFAWGAGVQMNPLENIVVDVGYEGSNISSTKINGFNVGVGYRF</sequence>
<dbReference type="KEGG" id="seni:CY43_06345"/>
<evidence type="ECO:0000256" key="3">
    <source>
        <dbReference type="ARBA" id="ARBA00022692"/>
    </source>
</evidence>
<dbReference type="SUPFAM" id="SSF56925">
    <property type="entry name" value="OMPA-like"/>
    <property type="match status" value="1"/>
</dbReference>
<dbReference type="EMBL" id="AAHNIA010000004">
    <property type="protein sequence ID" value="EBY1700994.1"/>
    <property type="molecule type" value="Genomic_DNA"/>
</dbReference>
<evidence type="ECO:0000313" key="11">
    <source>
        <dbReference type="EMBL" id="EBY1700994.1"/>
    </source>
</evidence>
<dbReference type="Proteomes" id="UP000839914">
    <property type="component" value="Unassembled WGS sequence"/>
</dbReference>
<dbReference type="PROSITE" id="PS00695">
    <property type="entry name" value="ENT_VIR_OMP_2"/>
    <property type="match status" value="1"/>
</dbReference>
<evidence type="ECO:0000313" key="23">
    <source>
        <dbReference type="EMBL" id="MIT47549.1"/>
    </source>
</evidence>
<evidence type="ECO:0000313" key="13">
    <source>
        <dbReference type="EMBL" id="ECE0294337.1"/>
    </source>
</evidence>
<evidence type="ECO:0000313" key="25">
    <source>
        <dbReference type="Proteomes" id="UP000034636"/>
    </source>
</evidence>
<dbReference type="EMBL" id="DAAONB010000001">
    <property type="protein sequence ID" value="HAD6056032.1"/>
    <property type="molecule type" value="Genomic_DNA"/>
</dbReference>